<protein>
    <recommendedName>
        <fullName evidence="2">tetraacyldisaccharide 4'-kinase</fullName>
        <ecNumber evidence="2">2.7.1.130</ecNumber>
    </recommendedName>
</protein>
<dbReference type="GO" id="GO:0009029">
    <property type="term" value="F:lipid-A 4'-kinase activity"/>
    <property type="evidence" value="ECO:0007669"/>
    <property type="project" value="UniProtKB-EC"/>
</dbReference>
<evidence type="ECO:0000256" key="7">
    <source>
        <dbReference type="ARBA" id="ARBA00022777"/>
    </source>
</evidence>
<dbReference type="EC" id="2.7.1.130" evidence="2"/>
<name>A0A0F9X008_9ZZZZ</name>
<evidence type="ECO:0000256" key="6">
    <source>
        <dbReference type="ARBA" id="ARBA00022741"/>
    </source>
</evidence>
<dbReference type="NCBIfam" id="TIGR00682">
    <property type="entry name" value="lpxK"/>
    <property type="match status" value="1"/>
</dbReference>
<evidence type="ECO:0000256" key="4">
    <source>
        <dbReference type="ARBA" id="ARBA00022556"/>
    </source>
</evidence>
<dbReference type="AlphaFoldDB" id="A0A0F9X008"/>
<sequence length="333" mass="37960">MQVLRKLLFPISLIYGLIVYLRNRLYDLGIFASKSFSTKTICVGNLSVGGTGKTPMIELLVNSLADTYKIAILSRGYKRKSKGFLLSTASTSVEEIGDEPFQMKSKFPKVSVAVDANRRNGIAELEHKIKPDVILLDDSFQHRKVKPDLSILLTAYDNLYMEDWYLPTGNLRDAKGEAKRANLIVVTKCPSDISELERDSIRVKINPKPHQKVLFSYLAYNKELKGSEILLESLKGKKLTLVTGIANPTPLEKFLLSEGITFEHLKFNDHHFFTADEIEVLKEKECILTTEKDYVRLKDKITKLHYIEVKHEFLEDGMELLNTELQQFMIKVS</sequence>
<keyword evidence="7" id="KW-0418">Kinase</keyword>
<dbReference type="GO" id="GO:0009244">
    <property type="term" value="P:lipopolysaccharide core region biosynthetic process"/>
    <property type="evidence" value="ECO:0007669"/>
    <property type="project" value="TreeGrafter"/>
</dbReference>
<dbReference type="GO" id="GO:0005524">
    <property type="term" value="F:ATP binding"/>
    <property type="evidence" value="ECO:0007669"/>
    <property type="project" value="UniProtKB-KW"/>
</dbReference>
<keyword evidence="3" id="KW-0444">Lipid biosynthesis</keyword>
<dbReference type="InterPro" id="IPR003758">
    <property type="entry name" value="LpxK"/>
</dbReference>
<dbReference type="EMBL" id="LAZR01000168">
    <property type="protein sequence ID" value="KKN84703.1"/>
    <property type="molecule type" value="Genomic_DNA"/>
</dbReference>
<evidence type="ECO:0000256" key="8">
    <source>
        <dbReference type="ARBA" id="ARBA00022840"/>
    </source>
</evidence>
<dbReference type="SUPFAM" id="SSF52540">
    <property type="entry name" value="P-loop containing nucleoside triphosphate hydrolases"/>
    <property type="match status" value="1"/>
</dbReference>
<dbReference type="GO" id="GO:0009245">
    <property type="term" value="P:lipid A biosynthetic process"/>
    <property type="evidence" value="ECO:0007669"/>
    <property type="project" value="UniProtKB-KW"/>
</dbReference>
<comment type="pathway">
    <text evidence="1">Glycolipid biosynthesis; lipid IV(A) biosynthesis; lipid IV(A) from (3R)-3-hydroxytetradecanoyl-[acyl-carrier-protein] and UDP-N-acetyl-alpha-D-glucosamine: step 6/6.</text>
</comment>
<keyword evidence="4" id="KW-0441">Lipid A biosynthesis</keyword>
<keyword evidence="8" id="KW-0067">ATP-binding</keyword>
<dbReference type="PANTHER" id="PTHR42724">
    <property type="entry name" value="TETRAACYLDISACCHARIDE 4'-KINASE"/>
    <property type="match status" value="1"/>
</dbReference>
<dbReference type="Pfam" id="PF02606">
    <property type="entry name" value="LpxK"/>
    <property type="match status" value="1"/>
</dbReference>
<evidence type="ECO:0000256" key="1">
    <source>
        <dbReference type="ARBA" id="ARBA00004870"/>
    </source>
</evidence>
<evidence type="ECO:0000256" key="9">
    <source>
        <dbReference type="ARBA" id="ARBA00023098"/>
    </source>
</evidence>
<dbReference type="InterPro" id="IPR027417">
    <property type="entry name" value="P-loop_NTPase"/>
</dbReference>
<gene>
    <name evidence="10" type="ORF">LCGC14_0286700</name>
</gene>
<keyword evidence="5" id="KW-0808">Transferase</keyword>
<organism evidence="10">
    <name type="scientific">marine sediment metagenome</name>
    <dbReference type="NCBI Taxonomy" id="412755"/>
    <lineage>
        <taxon>unclassified sequences</taxon>
        <taxon>metagenomes</taxon>
        <taxon>ecological metagenomes</taxon>
    </lineage>
</organism>
<keyword evidence="6" id="KW-0547">Nucleotide-binding</keyword>
<keyword evidence="9" id="KW-0443">Lipid metabolism</keyword>
<reference evidence="10" key="1">
    <citation type="journal article" date="2015" name="Nature">
        <title>Complex archaea that bridge the gap between prokaryotes and eukaryotes.</title>
        <authorList>
            <person name="Spang A."/>
            <person name="Saw J.H."/>
            <person name="Jorgensen S.L."/>
            <person name="Zaremba-Niedzwiedzka K."/>
            <person name="Martijn J."/>
            <person name="Lind A.E."/>
            <person name="van Eijk R."/>
            <person name="Schleper C."/>
            <person name="Guy L."/>
            <person name="Ettema T.J."/>
        </authorList>
    </citation>
    <scope>NUCLEOTIDE SEQUENCE</scope>
</reference>
<dbReference type="HAMAP" id="MF_00409">
    <property type="entry name" value="LpxK"/>
    <property type="match status" value="1"/>
</dbReference>
<dbReference type="UniPathway" id="UPA00359">
    <property type="reaction ID" value="UER00482"/>
</dbReference>
<comment type="caution">
    <text evidence="10">The sequence shown here is derived from an EMBL/GenBank/DDBJ whole genome shotgun (WGS) entry which is preliminary data.</text>
</comment>
<evidence type="ECO:0000313" key="10">
    <source>
        <dbReference type="EMBL" id="KKN84703.1"/>
    </source>
</evidence>
<evidence type="ECO:0000256" key="3">
    <source>
        <dbReference type="ARBA" id="ARBA00022516"/>
    </source>
</evidence>
<evidence type="ECO:0000256" key="2">
    <source>
        <dbReference type="ARBA" id="ARBA00012071"/>
    </source>
</evidence>
<evidence type="ECO:0000256" key="5">
    <source>
        <dbReference type="ARBA" id="ARBA00022679"/>
    </source>
</evidence>
<dbReference type="GO" id="GO:0005886">
    <property type="term" value="C:plasma membrane"/>
    <property type="evidence" value="ECO:0007669"/>
    <property type="project" value="TreeGrafter"/>
</dbReference>
<proteinExistence type="inferred from homology"/>
<dbReference type="PANTHER" id="PTHR42724:SF1">
    <property type="entry name" value="TETRAACYLDISACCHARIDE 4'-KINASE, MITOCHONDRIAL-RELATED"/>
    <property type="match status" value="1"/>
</dbReference>
<accession>A0A0F9X008</accession>